<feature type="transmembrane region" description="Helical" evidence="1">
    <location>
        <begin position="297"/>
        <end position="320"/>
    </location>
</feature>
<dbReference type="eggNOG" id="COG4666">
    <property type="taxonomic scope" value="Bacteria"/>
</dbReference>
<feature type="transmembrane region" description="Helical" evidence="1">
    <location>
        <begin position="588"/>
        <end position="610"/>
    </location>
</feature>
<accession>K6Q1M0</accession>
<dbReference type="STRING" id="867903.ThesuDRAFT_00769"/>
<feature type="transmembrane region" description="Helical" evidence="1">
    <location>
        <begin position="639"/>
        <end position="656"/>
    </location>
</feature>
<keyword evidence="4" id="KW-1185">Reference proteome</keyword>
<keyword evidence="1" id="KW-0812">Transmembrane</keyword>
<dbReference type="RefSeq" id="WP_006903042.1">
    <property type="nucleotide sequence ID" value="NZ_JH976535.1"/>
</dbReference>
<evidence type="ECO:0000313" key="3">
    <source>
        <dbReference type="EMBL" id="EKP95043.1"/>
    </source>
</evidence>
<feature type="domain" description="TRAP C4-dicarboxylate transport system permease DctM subunit" evidence="2">
    <location>
        <begin position="147"/>
        <end position="575"/>
    </location>
</feature>
<feature type="transmembrane region" description="Helical" evidence="1">
    <location>
        <begin position="110"/>
        <end position="127"/>
    </location>
</feature>
<dbReference type="Pfam" id="PF06808">
    <property type="entry name" value="DctM"/>
    <property type="match status" value="1"/>
</dbReference>
<feature type="transmembrane region" description="Helical" evidence="1">
    <location>
        <begin position="162"/>
        <end position="181"/>
    </location>
</feature>
<reference evidence="3" key="2">
    <citation type="submission" date="2012-10" db="EMBL/GenBank/DDBJ databases">
        <title>Improved high-quality draft of Thermaerobacter subterraneus C21, DSM 13965.</title>
        <authorList>
            <consortium name="DOE Joint Genome Institute"/>
            <person name="Eisen J."/>
            <person name="Huntemann M."/>
            <person name="Wei C.-L."/>
            <person name="Han J."/>
            <person name="Detter J.C."/>
            <person name="Han C."/>
            <person name="Tapia R."/>
            <person name="Chen A."/>
            <person name="Kyrpides N."/>
            <person name="Mavromatis K."/>
            <person name="Markowitz V."/>
            <person name="Szeto E."/>
            <person name="Ivanova N."/>
            <person name="Mikhailova N."/>
            <person name="Ovchinnikova G."/>
            <person name="Pagani I."/>
            <person name="Pati A."/>
            <person name="Goodwin L."/>
            <person name="Nordberg H.P."/>
            <person name="Cantor M.N."/>
            <person name="Hua S.X."/>
            <person name="Woyke T."/>
            <person name="Eisen J."/>
            <person name="Klenk H.-P."/>
        </authorList>
    </citation>
    <scope>NUCLEOTIDE SEQUENCE [LARGE SCALE GENOMIC DNA]</scope>
    <source>
        <strain evidence="3">DSM 13965</strain>
    </source>
</reference>
<proteinExistence type="predicted"/>
<dbReference type="PANTHER" id="PTHR43849:SF2">
    <property type="entry name" value="BLL3936 PROTEIN"/>
    <property type="match status" value="1"/>
</dbReference>
<evidence type="ECO:0000313" key="4">
    <source>
        <dbReference type="Proteomes" id="UP000005710"/>
    </source>
</evidence>
<dbReference type="OrthoDB" id="9759894at2"/>
<keyword evidence="1" id="KW-0472">Membrane</keyword>
<dbReference type="InterPro" id="IPR010656">
    <property type="entry name" value="DctM"/>
</dbReference>
<dbReference type="EMBL" id="AENY02000002">
    <property type="protein sequence ID" value="EKP95043.1"/>
    <property type="molecule type" value="Genomic_DNA"/>
</dbReference>
<dbReference type="PANTHER" id="PTHR43849">
    <property type="entry name" value="BLL3936 PROTEIN"/>
    <property type="match status" value="1"/>
</dbReference>
<dbReference type="AlphaFoldDB" id="K6Q1M0"/>
<feature type="transmembrane region" description="Helical" evidence="1">
    <location>
        <begin position="201"/>
        <end position="227"/>
    </location>
</feature>
<evidence type="ECO:0000259" key="2">
    <source>
        <dbReference type="Pfam" id="PF06808"/>
    </source>
</evidence>
<feature type="transmembrane region" description="Helical" evidence="1">
    <location>
        <begin position="52"/>
        <end position="73"/>
    </location>
</feature>
<gene>
    <name evidence="3" type="ORF">ThesuDRAFT_00769</name>
</gene>
<keyword evidence="1" id="KW-1133">Transmembrane helix</keyword>
<dbReference type="InterPro" id="IPR011853">
    <property type="entry name" value="TRAP_DctM-Dct_fused"/>
</dbReference>
<dbReference type="HOGENOM" id="CLU_007041_3_1_9"/>
<dbReference type="Proteomes" id="UP000005710">
    <property type="component" value="Unassembled WGS sequence"/>
</dbReference>
<name>K6Q1M0_9FIRM</name>
<dbReference type="NCBIfam" id="TIGR02123">
    <property type="entry name" value="TRAP_fused"/>
    <property type="match status" value="1"/>
</dbReference>
<comment type="caution">
    <text evidence="3">The sequence shown here is derived from an EMBL/GenBank/DDBJ whole genome shotgun (WGS) entry which is preliminary data.</text>
</comment>
<sequence>MARDGAEGIGPVRAREAAPAVAPGPVPGSDDVDELVERYEGVTRRPRGPLAVVIRVLAVVMALYHVWATFAYIPAHPMRAIHLGFGLALILLLYPASGRQDRHRIPWVDGVLALLAVVTMAYLVVFYREVAYRIIRPETPDLVLGTLALLLVLEAARRTTGWVLPLLAVAFLAYGFLGPYFPGMWGHGGYSFSRLIGQMYLSLEGIFGVPLGVSATFIILFTLYGALLDASGAGRFFVDLSLALVGRHRAGPGRAVTAASFLLGGPSGSGVATAVTLGAITWPLLRRAGYSAERAGALLSAGGIGAVISPPILGAASFIIAEILRVSYLDVIRWAVVPTVLYYLCILLMIELDAARGAVRPVVAEAPPLGRLLRGYGFHLTSLVAIVAFLLAGYTAAYAVMWSMALAVAVSYLRRDTALTPRKLVEALDRGARSALSVVATTAVAGIIVGVLNLTGLGLKFSSLVLALSGGQLVPTLLLSAVVLLLLGLALPITASYIVAAVTVAPALVQVGVPEPAAHMFTFYYAVLSEVSPPTALSCFAVSAITGGNPFRTMWLTWRYALPAFLVPFLFTLSPAGMNLLLDGPGLAVLRATLTAVAGLAALVAGVAGWLRGPARWYERVLLVAGGMALMYPGSHVDLAGLVLGAAAVALHLAGGRSRAPAAAA</sequence>
<evidence type="ECO:0000256" key="1">
    <source>
        <dbReference type="SAM" id="Phobius"/>
    </source>
</evidence>
<feature type="transmembrane region" description="Helical" evidence="1">
    <location>
        <begin position="434"/>
        <end position="452"/>
    </location>
</feature>
<reference evidence="3" key="1">
    <citation type="submission" date="2010-10" db="EMBL/GenBank/DDBJ databases">
        <authorList>
            <consortium name="US DOE Joint Genome Institute (JGI-PGF)"/>
            <person name="Lucas S."/>
            <person name="Copeland A."/>
            <person name="Lapidus A."/>
            <person name="Bruce D."/>
            <person name="Goodwin L."/>
            <person name="Pitluck S."/>
            <person name="Kyrpides N."/>
            <person name="Mavromatis K."/>
            <person name="Detter J.C."/>
            <person name="Han C."/>
            <person name="Land M."/>
            <person name="Hauser L."/>
            <person name="Markowitz V."/>
            <person name="Cheng J.-F."/>
            <person name="Hugenholtz P."/>
            <person name="Woyke T."/>
            <person name="Wu D."/>
            <person name="Pukall R."/>
            <person name="Wahrenburg C."/>
            <person name="Brambilla E."/>
            <person name="Klenk H.-P."/>
            <person name="Eisen J.A."/>
        </authorList>
    </citation>
    <scope>NUCLEOTIDE SEQUENCE [LARGE SCALE GENOMIC DNA]</scope>
    <source>
        <strain evidence="3">DSM 13965</strain>
    </source>
</reference>
<feature type="transmembrane region" description="Helical" evidence="1">
    <location>
        <begin position="396"/>
        <end position="413"/>
    </location>
</feature>
<feature type="transmembrane region" description="Helical" evidence="1">
    <location>
        <begin position="261"/>
        <end position="285"/>
    </location>
</feature>
<feature type="transmembrane region" description="Helical" evidence="1">
    <location>
        <begin position="80"/>
        <end position="98"/>
    </location>
</feature>
<organism evidence="3 4">
    <name type="scientific">Thermaerobacter subterraneus DSM 13965</name>
    <dbReference type="NCBI Taxonomy" id="867903"/>
    <lineage>
        <taxon>Bacteria</taxon>
        <taxon>Bacillati</taxon>
        <taxon>Bacillota</taxon>
        <taxon>Clostridia</taxon>
        <taxon>Eubacteriales</taxon>
        <taxon>Clostridiales Family XVII. Incertae Sedis</taxon>
        <taxon>Thermaerobacter</taxon>
    </lineage>
</organism>
<feature type="transmembrane region" description="Helical" evidence="1">
    <location>
        <begin position="560"/>
        <end position="582"/>
    </location>
</feature>
<feature type="transmembrane region" description="Helical" evidence="1">
    <location>
        <begin position="332"/>
        <end position="352"/>
    </location>
</feature>
<feature type="transmembrane region" description="Helical" evidence="1">
    <location>
        <begin position="523"/>
        <end position="548"/>
    </location>
</feature>
<protein>
    <submittedName>
        <fullName evidence="3">TRAP transporter, 4TM/12TM fusion protein</fullName>
    </submittedName>
</protein>